<feature type="transmembrane region" description="Helical" evidence="6">
    <location>
        <begin position="131"/>
        <end position="149"/>
    </location>
</feature>
<dbReference type="PANTHER" id="PTHR11706:SF33">
    <property type="entry name" value="NATURAL RESISTANCE-ASSOCIATED MACROPHAGE PROTEIN 2"/>
    <property type="match status" value="1"/>
</dbReference>
<evidence type="ECO:0000313" key="8">
    <source>
        <dbReference type="Proteomes" id="UP000052013"/>
    </source>
</evidence>
<dbReference type="GO" id="GO:0005886">
    <property type="term" value="C:plasma membrane"/>
    <property type="evidence" value="ECO:0007669"/>
    <property type="project" value="TreeGrafter"/>
</dbReference>
<dbReference type="Pfam" id="PF01566">
    <property type="entry name" value="Nramp"/>
    <property type="match status" value="1"/>
</dbReference>
<dbReference type="EMBL" id="AZEY01000098">
    <property type="protein sequence ID" value="KRL64124.1"/>
    <property type="molecule type" value="Genomic_DNA"/>
</dbReference>
<keyword evidence="5 6" id="KW-0472">Membrane</keyword>
<feature type="transmembrane region" description="Helical" evidence="6">
    <location>
        <begin position="360"/>
        <end position="385"/>
    </location>
</feature>
<feature type="transmembrane region" description="Helical" evidence="6">
    <location>
        <begin position="397"/>
        <end position="418"/>
    </location>
</feature>
<comment type="subcellular location">
    <subcellularLocation>
        <location evidence="1">Membrane</location>
        <topology evidence="1">Multi-pass membrane protein</topology>
    </subcellularLocation>
</comment>
<organism evidence="7 8">
    <name type="scientific">Lentilactobacillus diolivorans DSM 14421</name>
    <dbReference type="NCBI Taxonomy" id="1423739"/>
    <lineage>
        <taxon>Bacteria</taxon>
        <taxon>Bacillati</taxon>
        <taxon>Bacillota</taxon>
        <taxon>Bacilli</taxon>
        <taxon>Lactobacillales</taxon>
        <taxon>Lactobacillaceae</taxon>
        <taxon>Lentilactobacillus</taxon>
    </lineage>
</organism>
<dbReference type="AlphaFoldDB" id="A0A0R1S5E1"/>
<evidence type="ECO:0000256" key="4">
    <source>
        <dbReference type="ARBA" id="ARBA00022989"/>
    </source>
</evidence>
<dbReference type="GO" id="GO:0015086">
    <property type="term" value="F:cadmium ion transmembrane transporter activity"/>
    <property type="evidence" value="ECO:0007669"/>
    <property type="project" value="TreeGrafter"/>
</dbReference>
<reference evidence="7 8" key="1">
    <citation type="journal article" date="2015" name="Genome Announc.">
        <title>Expanding the biotechnology potential of lactobacilli through comparative genomics of 213 strains and associated genera.</title>
        <authorList>
            <person name="Sun Z."/>
            <person name="Harris H.M."/>
            <person name="McCann A."/>
            <person name="Guo C."/>
            <person name="Argimon S."/>
            <person name="Zhang W."/>
            <person name="Yang X."/>
            <person name="Jeffery I.B."/>
            <person name="Cooney J.C."/>
            <person name="Kagawa T.F."/>
            <person name="Liu W."/>
            <person name="Song Y."/>
            <person name="Salvetti E."/>
            <person name="Wrobel A."/>
            <person name="Rasinkangas P."/>
            <person name="Parkhill J."/>
            <person name="Rea M.C."/>
            <person name="O'Sullivan O."/>
            <person name="Ritari J."/>
            <person name="Douillard F.P."/>
            <person name="Paul Ross R."/>
            <person name="Yang R."/>
            <person name="Briner A.E."/>
            <person name="Felis G.E."/>
            <person name="de Vos W.M."/>
            <person name="Barrangou R."/>
            <person name="Klaenhammer T.R."/>
            <person name="Caufield P.W."/>
            <person name="Cui Y."/>
            <person name="Zhang H."/>
            <person name="O'Toole P.W."/>
        </authorList>
    </citation>
    <scope>NUCLEOTIDE SEQUENCE [LARGE SCALE GENOMIC DNA]</scope>
    <source>
        <strain evidence="7 8">DSM 14421</strain>
    </source>
</reference>
<evidence type="ECO:0000256" key="5">
    <source>
        <dbReference type="ARBA" id="ARBA00023136"/>
    </source>
</evidence>
<feature type="transmembrane region" description="Helical" evidence="6">
    <location>
        <begin position="335"/>
        <end position="354"/>
    </location>
</feature>
<dbReference type="PATRIC" id="fig|1423739.3.peg.1458"/>
<gene>
    <name evidence="7" type="ORF">FC85_GL001394</name>
</gene>
<keyword evidence="2" id="KW-0813">Transport</keyword>
<comment type="caution">
    <text evidence="7">The sequence shown here is derived from an EMBL/GenBank/DDBJ whole genome shotgun (WGS) entry which is preliminary data.</text>
</comment>
<feature type="transmembrane region" description="Helical" evidence="6">
    <location>
        <begin position="239"/>
        <end position="261"/>
    </location>
</feature>
<evidence type="ECO:0000256" key="6">
    <source>
        <dbReference type="SAM" id="Phobius"/>
    </source>
</evidence>
<dbReference type="InterPro" id="IPR001046">
    <property type="entry name" value="NRAMP_fam"/>
</dbReference>
<dbReference type="RefSeq" id="WP_225427573.1">
    <property type="nucleotide sequence ID" value="NZ_AZEY01000098.1"/>
</dbReference>
<evidence type="ECO:0000256" key="3">
    <source>
        <dbReference type="ARBA" id="ARBA00022692"/>
    </source>
</evidence>
<accession>A0A0R1S5E1</accession>
<feature type="transmembrane region" description="Helical" evidence="6">
    <location>
        <begin position="198"/>
        <end position="218"/>
    </location>
</feature>
<feature type="transmembrane region" description="Helical" evidence="6">
    <location>
        <begin position="291"/>
        <end position="314"/>
    </location>
</feature>
<dbReference type="Proteomes" id="UP000052013">
    <property type="component" value="Unassembled WGS sequence"/>
</dbReference>
<dbReference type="GO" id="GO:0005384">
    <property type="term" value="F:manganese ion transmembrane transporter activity"/>
    <property type="evidence" value="ECO:0007669"/>
    <property type="project" value="TreeGrafter"/>
</dbReference>
<evidence type="ECO:0000256" key="2">
    <source>
        <dbReference type="ARBA" id="ARBA00022448"/>
    </source>
</evidence>
<keyword evidence="3 6" id="KW-0812">Transmembrane</keyword>
<feature type="transmembrane region" description="Helical" evidence="6">
    <location>
        <begin position="99"/>
        <end position="125"/>
    </location>
</feature>
<dbReference type="STRING" id="1423739.FC85_GL001394"/>
<dbReference type="PANTHER" id="PTHR11706">
    <property type="entry name" value="SOLUTE CARRIER PROTEIN FAMILY 11 MEMBER"/>
    <property type="match status" value="1"/>
</dbReference>
<feature type="transmembrane region" description="Helical" evidence="6">
    <location>
        <begin position="161"/>
        <end position="178"/>
    </location>
</feature>
<proteinExistence type="predicted"/>
<name>A0A0R1S5E1_9LACO</name>
<keyword evidence="4 6" id="KW-1133">Transmembrane helix</keyword>
<dbReference type="GO" id="GO:0034755">
    <property type="term" value="P:iron ion transmembrane transport"/>
    <property type="evidence" value="ECO:0007669"/>
    <property type="project" value="TreeGrafter"/>
</dbReference>
<protein>
    <submittedName>
        <fullName evidence="7">Manganese transporter NRAMP</fullName>
    </submittedName>
</protein>
<evidence type="ECO:0000313" key="7">
    <source>
        <dbReference type="EMBL" id="KRL64124.1"/>
    </source>
</evidence>
<evidence type="ECO:0000256" key="1">
    <source>
        <dbReference type="ARBA" id="ARBA00004141"/>
    </source>
</evidence>
<sequence length="428" mass="46209">MKEKELLMDPAATNSNIAEKVGHWLKIWGPGLIVMLADTDAGCLITAAQSGAQWGYAMVLPQVLLIPILYMAQEMTVRLGIVTGKGHGELIRENFGKGWAWLSAGTLAVSSIGALLTEFVGVAGVGELFGISKWITIPIATVLLIGIAFSGSYRRTERAGVIIGLAELAFIGAVFLIHPNTSDMIQGLFTVPWQHSSYIYLVAANVGAVVMPWMIFYQQSAVVDKQLTTDSIKKEKHDTLVGTFMTQGIMILFVVVFAATVGSHGNHAPLNTVGDLASALSPFMGVFNSKLLVGVSLLGGSLVAALVVALAGTWGITEVLNWKHSLNEPFDRKNMGFYIIYCLAHIVGAVLVLANVQLVAMAVAVEVMNALLLPIVLGLLLMLEAKALPKKYQMHGFYKYLVTSLCLVVWRLVCIWWGQRQGYGECSS</sequence>